<gene>
    <name evidence="3" type="ORF">MELLADRAFT_60051</name>
</gene>
<evidence type="ECO:0000256" key="1">
    <source>
        <dbReference type="SAM" id="Coils"/>
    </source>
</evidence>
<feature type="region of interest" description="Disordered" evidence="2">
    <location>
        <begin position="213"/>
        <end position="237"/>
    </location>
</feature>
<dbReference type="VEuPathDB" id="FungiDB:MELLADRAFT_60051"/>
<keyword evidence="1" id="KW-0175">Coiled coil</keyword>
<protein>
    <submittedName>
        <fullName evidence="3">Uncharacterized protein</fullName>
    </submittedName>
</protein>
<accession>F4R8K3</accession>
<evidence type="ECO:0000313" key="3">
    <source>
        <dbReference type="EMBL" id="EGG11098.1"/>
    </source>
</evidence>
<dbReference type="AlphaFoldDB" id="F4R8K3"/>
<dbReference type="Proteomes" id="UP000001072">
    <property type="component" value="Unassembled WGS sequence"/>
</dbReference>
<keyword evidence="4" id="KW-1185">Reference proteome</keyword>
<organism evidence="4">
    <name type="scientific">Melampsora larici-populina (strain 98AG31 / pathotype 3-4-7)</name>
    <name type="common">Poplar leaf rust fungus</name>
    <dbReference type="NCBI Taxonomy" id="747676"/>
    <lineage>
        <taxon>Eukaryota</taxon>
        <taxon>Fungi</taxon>
        <taxon>Dikarya</taxon>
        <taxon>Basidiomycota</taxon>
        <taxon>Pucciniomycotina</taxon>
        <taxon>Pucciniomycetes</taxon>
        <taxon>Pucciniales</taxon>
        <taxon>Melampsoraceae</taxon>
        <taxon>Melampsora</taxon>
    </lineage>
</organism>
<feature type="region of interest" description="Disordered" evidence="2">
    <location>
        <begin position="1"/>
        <end position="55"/>
    </location>
</feature>
<feature type="compositionally biased region" description="Polar residues" evidence="2">
    <location>
        <begin position="37"/>
        <end position="48"/>
    </location>
</feature>
<proteinExistence type="predicted"/>
<feature type="coiled-coil region" evidence="1">
    <location>
        <begin position="159"/>
        <end position="193"/>
    </location>
</feature>
<feature type="compositionally biased region" description="Polar residues" evidence="2">
    <location>
        <begin position="9"/>
        <end position="23"/>
    </location>
</feature>
<dbReference type="KEGG" id="mlr:MELLADRAFT_60051"/>
<evidence type="ECO:0000256" key="2">
    <source>
        <dbReference type="SAM" id="MobiDB-lite"/>
    </source>
</evidence>
<evidence type="ECO:0000313" key="4">
    <source>
        <dbReference type="Proteomes" id="UP000001072"/>
    </source>
</evidence>
<sequence>MSEYLKGLNLSTFPPSHHTTVLKTESETSKDPGAAIWSQTPDTTNTENQDSKVDVHNATDDVKLSDGTGVDSGKQVSIPYEFTDTGTQTHGCALKRAHDGIYEENTRVEIQGTAFKEPLDRMNSMLGLLERKLRENIDTQAVQQERIYASVEGKIALHLEKAIDDIHVLKSKVEDLQVEVLDLNEEVSSAHHKIKIHERVIRKLLGPAGNNLVDQYDDDSDDVKSDNTAEPQTDSGV</sequence>
<dbReference type="RefSeq" id="XP_007405700.1">
    <property type="nucleotide sequence ID" value="XM_007405638.1"/>
</dbReference>
<dbReference type="GeneID" id="18929478"/>
<dbReference type="HOGENOM" id="CLU_1170857_0_0_1"/>
<reference evidence="4" key="1">
    <citation type="journal article" date="2011" name="Proc. Natl. Acad. Sci. U.S.A.">
        <title>Obligate biotrophy features unraveled by the genomic analysis of rust fungi.</title>
        <authorList>
            <person name="Duplessis S."/>
            <person name="Cuomo C.A."/>
            <person name="Lin Y.-C."/>
            <person name="Aerts A."/>
            <person name="Tisserant E."/>
            <person name="Veneault-Fourrey C."/>
            <person name="Joly D.L."/>
            <person name="Hacquard S."/>
            <person name="Amselem J."/>
            <person name="Cantarel B.L."/>
            <person name="Chiu R."/>
            <person name="Coutinho P.M."/>
            <person name="Feau N."/>
            <person name="Field M."/>
            <person name="Frey P."/>
            <person name="Gelhaye E."/>
            <person name="Goldberg J."/>
            <person name="Grabherr M.G."/>
            <person name="Kodira C.D."/>
            <person name="Kohler A."/>
            <person name="Kuees U."/>
            <person name="Lindquist E.A."/>
            <person name="Lucas S.M."/>
            <person name="Mago R."/>
            <person name="Mauceli E."/>
            <person name="Morin E."/>
            <person name="Murat C."/>
            <person name="Pangilinan J.L."/>
            <person name="Park R."/>
            <person name="Pearson M."/>
            <person name="Quesneville H."/>
            <person name="Rouhier N."/>
            <person name="Sakthikumar S."/>
            <person name="Salamov A.A."/>
            <person name="Schmutz J."/>
            <person name="Selles B."/>
            <person name="Shapiro H."/>
            <person name="Tanguay P."/>
            <person name="Tuskan G.A."/>
            <person name="Henrissat B."/>
            <person name="Van de Peer Y."/>
            <person name="Rouze P."/>
            <person name="Ellis J.G."/>
            <person name="Dodds P.N."/>
            <person name="Schein J.E."/>
            <person name="Zhong S."/>
            <person name="Hamelin R.C."/>
            <person name="Grigoriev I.V."/>
            <person name="Szabo L.J."/>
            <person name="Martin F."/>
        </authorList>
    </citation>
    <scope>NUCLEOTIDE SEQUENCE [LARGE SCALE GENOMIC DNA]</scope>
    <source>
        <strain evidence="4">98AG31 / pathotype 3-4-7</strain>
    </source>
</reference>
<feature type="compositionally biased region" description="Polar residues" evidence="2">
    <location>
        <begin position="228"/>
        <end position="237"/>
    </location>
</feature>
<name>F4R8K3_MELLP</name>
<dbReference type="InParanoid" id="F4R8K3"/>
<dbReference type="EMBL" id="GL883093">
    <property type="protein sequence ID" value="EGG11098.1"/>
    <property type="molecule type" value="Genomic_DNA"/>
</dbReference>